<feature type="binding site" evidence="14">
    <location>
        <position position="170"/>
    </location>
    <ligand>
        <name>Ca(2+)</name>
        <dbReference type="ChEBI" id="CHEBI:29108"/>
        <label>2</label>
    </ligand>
</feature>
<evidence type="ECO:0000256" key="11">
    <source>
        <dbReference type="ARBA" id="ARBA00023283"/>
    </source>
</evidence>
<keyword evidence="11" id="KW-0873">Pyrrolidone carboxylic acid</keyword>
<dbReference type="PRINTS" id="PR00458">
    <property type="entry name" value="PEROXIDASE"/>
</dbReference>
<comment type="cofactor">
    <cofactor evidence="14">
        <name>heme b</name>
        <dbReference type="ChEBI" id="CHEBI:60344"/>
    </cofactor>
    <text evidence="14">Binds 1 heme b (iron(II)-protoporphyrin IX) group per subunit.</text>
</comment>
<sequence length="250" mass="27019">MLMAPNGDDESHSGADATLSPDAVDAINKAKAAVEALPGCAGKVSCADILAMAARDVVSLLGGPNYAVELGRLDGKTFNRAIVKHVLPGPGFNLDQLNSLFAQNGFTQTDMIALSGAHTIGVTHCDKFVRRIYTFKQHLPWNPPMNLEYLRSLRRVCPINYSPTAIAMLDASTPRVFDNAYFNNLRYNKGLLASDQVLFTDRRSRPTVNLFAANSTAFQEAFVAAMAKLGRIGLKTGSDGEIRRVCTAVN</sequence>
<evidence type="ECO:0000256" key="8">
    <source>
        <dbReference type="ARBA" id="ARBA00023002"/>
    </source>
</evidence>
<accession>A0A3L6PXH9</accession>
<evidence type="ECO:0000256" key="6">
    <source>
        <dbReference type="ARBA" id="ARBA00022723"/>
    </source>
</evidence>
<reference evidence="18" key="1">
    <citation type="journal article" date="2019" name="Nat. Commun.">
        <title>The genome of broomcorn millet.</title>
        <authorList>
            <person name="Zou C."/>
            <person name="Miki D."/>
            <person name="Li D."/>
            <person name="Tang Q."/>
            <person name="Xiao L."/>
            <person name="Rajput S."/>
            <person name="Deng P."/>
            <person name="Jia W."/>
            <person name="Huang R."/>
            <person name="Zhang M."/>
            <person name="Sun Y."/>
            <person name="Hu J."/>
            <person name="Fu X."/>
            <person name="Schnable P.S."/>
            <person name="Li F."/>
            <person name="Zhang H."/>
            <person name="Feng B."/>
            <person name="Zhu X."/>
            <person name="Liu R."/>
            <person name="Schnable J.C."/>
            <person name="Zhu J.-K."/>
            <person name="Zhang H."/>
        </authorList>
    </citation>
    <scope>NUCLEOTIDE SEQUENCE [LARGE SCALE GENOMIC DNA]</scope>
</reference>
<dbReference type="FunFam" id="1.10.420.10:FF:000001">
    <property type="entry name" value="Peroxidase"/>
    <property type="match status" value="1"/>
</dbReference>
<evidence type="ECO:0000256" key="9">
    <source>
        <dbReference type="ARBA" id="ARBA00023004"/>
    </source>
</evidence>
<comment type="catalytic activity">
    <reaction evidence="1">
        <text>2 a phenolic donor + H2O2 = 2 a phenolic radical donor + 2 H2O</text>
        <dbReference type="Rhea" id="RHEA:56136"/>
        <dbReference type="ChEBI" id="CHEBI:15377"/>
        <dbReference type="ChEBI" id="CHEBI:16240"/>
        <dbReference type="ChEBI" id="CHEBI:139520"/>
        <dbReference type="ChEBI" id="CHEBI:139521"/>
        <dbReference type="EC" id="1.11.1.7"/>
    </reaction>
</comment>
<dbReference type="PRINTS" id="PR00461">
    <property type="entry name" value="PLPEROXIDASE"/>
</dbReference>
<evidence type="ECO:0000256" key="1">
    <source>
        <dbReference type="ARBA" id="ARBA00000189"/>
    </source>
</evidence>
<dbReference type="GO" id="GO:0046872">
    <property type="term" value="F:metal ion binding"/>
    <property type="evidence" value="ECO:0007669"/>
    <property type="project" value="UniProtKB-KW"/>
</dbReference>
<protein>
    <submittedName>
        <fullName evidence="17">Peroxidase 16-like</fullName>
    </submittedName>
</protein>
<dbReference type="GO" id="GO:0042744">
    <property type="term" value="P:hydrogen peroxide catabolic process"/>
    <property type="evidence" value="ECO:0007669"/>
    <property type="project" value="UniProtKB-KW"/>
</dbReference>
<dbReference type="GO" id="GO:0140825">
    <property type="term" value="F:lactoperoxidase activity"/>
    <property type="evidence" value="ECO:0007669"/>
    <property type="project" value="UniProtKB-EC"/>
</dbReference>
<keyword evidence="18" id="KW-1185">Reference proteome</keyword>
<dbReference type="Pfam" id="PF00141">
    <property type="entry name" value="peroxidase"/>
    <property type="match status" value="1"/>
</dbReference>
<feature type="disulfide bond" evidence="15">
    <location>
        <begin position="125"/>
        <end position="157"/>
    </location>
</feature>
<feature type="binding site" description="axial binding residue" evidence="14">
    <location>
        <position position="118"/>
    </location>
    <ligand>
        <name>heme b</name>
        <dbReference type="ChEBI" id="CHEBI:60344"/>
    </ligand>
    <ligandPart>
        <name>Fe</name>
        <dbReference type="ChEBI" id="CHEBI:18248"/>
    </ligandPart>
</feature>
<gene>
    <name evidence="17" type="ORF">C2845_PM16G22550</name>
</gene>
<dbReference type="Proteomes" id="UP000275267">
    <property type="component" value="Unassembled WGS sequence"/>
</dbReference>
<keyword evidence="6 14" id="KW-0479">Metal-binding</keyword>
<evidence type="ECO:0000256" key="2">
    <source>
        <dbReference type="ARBA" id="ARBA00004613"/>
    </source>
</evidence>
<evidence type="ECO:0000256" key="3">
    <source>
        <dbReference type="ARBA" id="ARBA00006873"/>
    </source>
</evidence>
<dbReference type="InterPro" id="IPR019793">
    <property type="entry name" value="Peroxidases_heam-ligand_BS"/>
</dbReference>
<comment type="cofactor">
    <cofactor evidence="14">
        <name>Ca(2+)</name>
        <dbReference type="ChEBI" id="CHEBI:29108"/>
    </cofactor>
    <text evidence="14">Binds 2 calcium ions per subunit.</text>
</comment>
<dbReference type="PANTHER" id="PTHR31517">
    <property type="match status" value="1"/>
</dbReference>
<comment type="similarity">
    <text evidence="3">Belongs to the peroxidase family. Ascorbate peroxidase subfamily.</text>
</comment>
<dbReference type="GO" id="GO:0005576">
    <property type="term" value="C:extracellular region"/>
    <property type="evidence" value="ECO:0007669"/>
    <property type="project" value="UniProtKB-SubCell"/>
</dbReference>
<dbReference type="InterPro" id="IPR002016">
    <property type="entry name" value="Haem_peroxidase"/>
</dbReference>
<keyword evidence="8" id="KW-0560">Oxidoreductase</keyword>
<name>A0A3L6PXH9_PANMI</name>
<evidence type="ECO:0000256" key="14">
    <source>
        <dbReference type="PIRSR" id="PIRSR600823-3"/>
    </source>
</evidence>
<dbReference type="SUPFAM" id="SSF48113">
    <property type="entry name" value="Heme-dependent peroxidases"/>
    <property type="match status" value="1"/>
</dbReference>
<dbReference type="Gene3D" id="1.10.520.10">
    <property type="match status" value="1"/>
</dbReference>
<keyword evidence="4" id="KW-0575">Peroxidase</keyword>
<keyword evidence="7 14" id="KW-0106">Calcium</keyword>
<evidence type="ECO:0000256" key="12">
    <source>
        <dbReference type="ARBA" id="ARBA00023324"/>
    </source>
</evidence>
<dbReference type="InterPro" id="IPR000823">
    <property type="entry name" value="Peroxidase_pln"/>
</dbReference>
<dbReference type="PROSITE" id="PS00435">
    <property type="entry name" value="PEROXIDASE_1"/>
    <property type="match status" value="1"/>
</dbReference>
<organism evidence="17 18">
    <name type="scientific">Panicum miliaceum</name>
    <name type="common">Proso millet</name>
    <name type="synonym">Broomcorn millet</name>
    <dbReference type="NCBI Taxonomy" id="4540"/>
    <lineage>
        <taxon>Eukaryota</taxon>
        <taxon>Viridiplantae</taxon>
        <taxon>Streptophyta</taxon>
        <taxon>Embryophyta</taxon>
        <taxon>Tracheophyta</taxon>
        <taxon>Spermatophyta</taxon>
        <taxon>Magnoliopsida</taxon>
        <taxon>Liliopsida</taxon>
        <taxon>Poales</taxon>
        <taxon>Poaceae</taxon>
        <taxon>PACMAD clade</taxon>
        <taxon>Panicoideae</taxon>
        <taxon>Panicodae</taxon>
        <taxon>Paniceae</taxon>
        <taxon>Panicinae</taxon>
        <taxon>Panicum</taxon>
        <taxon>Panicum sect. Panicum</taxon>
    </lineage>
</organism>
<evidence type="ECO:0000313" key="18">
    <source>
        <dbReference type="Proteomes" id="UP000275267"/>
    </source>
</evidence>
<feature type="binding site" evidence="14">
    <location>
        <position position="10"/>
    </location>
    <ligand>
        <name>Ca(2+)</name>
        <dbReference type="ChEBI" id="CHEBI:29108"/>
        <label>1</label>
    </ligand>
</feature>
<dbReference type="PROSITE" id="PS50873">
    <property type="entry name" value="PEROXIDASE_4"/>
    <property type="match status" value="1"/>
</dbReference>
<feature type="binding site" evidence="14">
    <location>
        <position position="178"/>
    </location>
    <ligand>
        <name>Ca(2+)</name>
        <dbReference type="ChEBI" id="CHEBI:29108"/>
        <label>2</label>
    </ligand>
</feature>
<dbReference type="InterPro" id="IPR010255">
    <property type="entry name" value="Haem_peroxidase_sf"/>
</dbReference>
<keyword evidence="9 14" id="KW-0408">Iron</keyword>
<evidence type="ECO:0000256" key="13">
    <source>
        <dbReference type="PIRSR" id="PIRSR600823-2"/>
    </source>
</evidence>
<dbReference type="STRING" id="4540.A0A3L6PXH9"/>
<feature type="binding site" evidence="14">
    <location>
        <position position="173"/>
    </location>
    <ligand>
        <name>Ca(2+)</name>
        <dbReference type="ChEBI" id="CHEBI:29108"/>
        <label>2</label>
    </ligand>
</feature>
<evidence type="ECO:0000313" key="17">
    <source>
        <dbReference type="EMBL" id="RLM65386.1"/>
    </source>
</evidence>
<evidence type="ECO:0000259" key="16">
    <source>
        <dbReference type="PROSITE" id="PS50873"/>
    </source>
</evidence>
<dbReference type="CDD" id="cd00693">
    <property type="entry name" value="secretory_peroxidase"/>
    <property type="match status" value="1"/>
</dbReference>
<feature type="disulfide bond" evidence="15">
    <location>
        <begin position="46"/>
        <end position="246"/>
    </location>
</feature>
<evidence type="ECO:0000256" key="5">
    <source>
        <dbReference type="ARBA" id="ARBA00022617"/>
    </source>
</evidence>
<feature type="domain" description="Plant heme peroxidase family profile" evidence="16">
    <location>
        <begin position="1"/>
        <end position="250"/>
    </location>
</feature>
<keyword evidence="12" id="KW-0376">Hydrogen peroxide</keyword>
<dbReference type="InterPro" id="IPR033905">
    <property type="entry name" value="Secretory_peroxidase"/>
</dbReference>
<dbReference type="Gene3D" id="1.10.420.10">
    <property type="entry name" value="Peroxidase, domain 2"/>
    <property type="match status" value="1"/>
</dbReference>
<feature type="binding site" evidence="14">
    <location>
        <position position="119"/>
    </location>
    <ligand>
        <name>Ca(2+)</name>
        <dbReference type="ChEBI" id="CHEBI:29108"/>
        <label>2</label>
    </ligand>
</feature>
<dbReference type="AlphaFoldDB" id="A0A3L6PXH9"/>
<evidence type="ECO:0000256" key="7">
    <source>
        <dbReference type="ARBA" id="ARBA00022837"/>
    </source>
</evidence>
<dbReference type="GO" id="GO:0020037">
    <property type="term" value="F:heme binding"/>
    <property type="evidence" value="ECO:0007669"/>
    <property type="project" value="InterPro"/>
</dbReference>
<evidence type="ECO:0000256" key="4">
    <source>
        <dbReference type="ARBA" id="ARBA00022559"/>
    </source>
</evidence>
<evidence type="ECO:0000256" key="15">
    <source>
        <dbReference type="PIRSR" id="PIRSR600823-5"/>
    </source>
</evidence>
<comment type="caution">
    <text evidence="17">The sequence shown here is derived from an EMBL/GenBank/DDBJ whole genome shotgun (WGS) entry which is preliminary data.</text>
</comment>
<dbReference type="PANTHER" id="PTHR31517:SF48">
    <property type="entry name" value="PEROXIDASE 16-RELATED"/>
    <property type="match status" value="1"/>
</dbReference>
<feature type="binding site" evidence="13">
    <location>
        <position position="88"/>
    </location>
    <ligand>
        <name>substrate</name>
    </ligand>
</feature>
<proteinExistence type="inferred from homology"/>
<comment type="subcellular location">
    <subcellularLocation>
        <location evidence="2">Secreted</location>
    </subcellularLocation>
</comment>
<keyword evidence="5" id="KW-0349">Heme</keyword>
<dbReference type="OrthoDB" id="2113341at2759"/>
<keyword evidence="10 15" id="KW-1015">Disulfide bond</keyword>
<evidence type="ECO:0000256" key="10">
    <source>
        <dbReference type="ARBA" id="ARBA00023157"/>
    </source>
</evidence>
<dbReference type="GO" id="GO:0006979">
    <property type="term" value="P:response to oxidative stress"/>
    <property type="evidence" value="ECO:0007669"/>
    <property type="project" value="InterPro"/>
</dbReference>
<dbReference type="EMBL" id="PQIB02000015">
    <property type="protein sequence ID" value="RLM65386.1"/>
    <property type="molecule type" value="Genomic_DNA"/>
</dbReference>